<dbReference type="InterPro" id="IPR036264">
    <property type="entry name" value="Bact_exopeptidase_dim_dom"/>
</dbReference>
<evidence type="ECO:0000313" key="5">
    <source>
        <dbReference type="EMBL" id="RGE58743.1"/>
    </source>
</evidence>
<name>A0A3E3I270_9FIRM</name>
<dbReference type="PANTHER" id="PTHR11014">
    <property type="entry name" value="PEPTIDASE M20 FAMILY MEMBER"/>
    <property type="match status" value="1"/>
</dbReference>
<dbReference type="FunFam" id="3.30.70.360:FF:000014">
    <property type="entry name" value="N-acyl-L-amino acid amidohydrolase"/>
    <property type="match status" value="1"/>
</dbReference>
<feature type="binding site" evidence="3">
    <location>
        <position position="345"/>
    </location>
    <ligand>
        <name>Mn(2+)</name>
        <dbReference type="ChEBI" id="CHEBI:29035"/>
        <label>2</label>
    </ligand>
</feature>
<protein>
    <submittedName>
        <fullName evidence="5">Amidohydrolase</fullName>
    </submittedName>
</protein>
<feature type="binding site" evidence="3">
    <location>
        <position position="129"/>
    </location>
    <ligand>
        <name>Mn(2+)</name>
        <dbReference type="ChEBI" id="CHEBI:29035"/>
        <label>2</label>
    </ligand>
</feature>
<dbReference type="RefSeq" id="WP_025488707.1">
    <property type="nucleotide sequence ID" value="NZ_CALBAU010000415.1"/>
</dbReference>
<dbReference type="PANTHER" id="PTHR11014:SF63">
    <property type="entry name" value="METALLOPEPTIDASE, PUTATIVE (AFU_ORTHOLOGUE AFUA_6G09600)-RELATED"/>
    <property type="match status" value="1"/>
</dbReference>
<comment type="caution">
    <text evidence="5">The sequence shown here is derived from an EMBL/GenBank/DDBJ whole genome shotgun (WGS) entry which is preliminary data.</text>
</comment>
<dbReference type="AlphaFoldDB" id="A0A3E3I270"/>
<gene>
    <name evidence="5" type="ORF">DWY69_30915</name>
</gene>
<sequence>MLEEKLMEAFYWFHQHPELSYEEYETTARIREFLEEAGIEILPANLETGLAAVIRGEQEGPIQALRCDIDALPITEETELSYRSEYPGKMHACGHDFHITAGLGAAILLHENRKSLKGEVRIIFQPAEESSLGALKILETDLMKGVERIWGIHSDPTNPVNTIGIREGYVAAAVDRFVITIKGTGCHGAHPDDGIDPIPAAAAMVQALQTIVSRNVNAFHPSLLSVTRIQAGNTWNVIPETAELEGTVRTMDKNDRELYRERLRQIAENTALAYGAKAQIQWIPGPPAVCNDSRMAEQACQIAGDMGFATAEEEQSLGGDDFSFYAQDIPGCYIKIGTGRGQLIHQPGFQIDRRSLLPTAKYLSSLLISSAEQRLSRDIQEKYK</sequence>
<dbReference type="OrthoDB" id="9776731at2"/>
<keyword evidence="3" id="KW-0464">Manganese</keyword>
<dbReference type="SUPFAM" id="SSF53187">
    <property type="entry name" value="Zn-dependent exopeptidases"/>
    <property type="match status" value="1"/>
</dbReference>
<accession>A0A3E3I270</accession>
<reference evidence="5 6" key="1">
    <citation type="submission" date="2018-08" db="EMBL/GenBank/DDBJ databases">
        <title>A genome reference for cultivated species of the human gut microbiota.</title>
        <authorList>
            <person name="Zou Y."/>
            <person name="Xue W."/>
            <person name="Luo G."/>
        </authorList>
    </citation>
    <scope>NUCLEOTIDE SEQUENCE [LARGE SCALE GENOMIC DNA]</scope>
    <source>
        <strain evidence="5 6">AF26-4BH</strain>
    </source>
</reference>
<proteinExistence type="inferred from homology"/>
<feature type="binding site" evidence="3">
    <location>
        <position position="93"/>
    </location>
    <ligand>
        <name>Mn(2+)</name>
        <dbReference type="ChEBI" id="CHEBI:29035"/>
        <label>2</label>
    </ligand>
</feature>
<feature type="binding site" evidence="3">
    <location>
        <position position="153"/>
    </location>
    <ligand>
        <name>Mn(2+)</name>
        <dbReference type="ChEBI" id="CHEBI:29035"/>
        <label>2</label>
    </ligand>
</feature>
<evidence type="ECO:0000256" key="1">
    <source>
        <dbReference type="ARBA" id="ARBA00006153"/>
    </source>
</evidence>
<dbReference type="GO" id="GO:0046872">
    <property type="term" value="F:metal ion binding"/>
    <property type="evidence" value="ECO:0007669"/>
    <property type="project" value="UniProtKB-KW"/>
</dbReference>
<comment type="cofactor">
    <cofactor evidence="3">
        <name>Mn(2+)</name>
        <dbReference type="ChEBI" id="CHEBI:29035"/>
    </cofactor>
    <text evidence="3">The Mn(2+) ion enhances activity.</text>
</comment>
<evidence type="ECO:0000259" key="4">
    <source>
        <dbReference type="Pfam" id="PF07687"/>
    </source>
</evidence>
<dbReference type="InterPro" id="IPR017439">
    <property type="entry name" value="Amidohydrolase"/>
</dbReference>
<dbReference type="Pfam" id="PF01546">
    <property type="entry name" value="Peptidase_M20"/>
    <property type="match status" value="1"/>
</dbReference>
<dbReference type="Gene3D" id="3.30.70.360">
    <property type="match status" value="1"/>
</dbReference>
<keyword evidence="2 5" id="KW-0378">Hydrolase</keyword>
<dbReference type="EMBL" id="QVLU01000065">
    <property type="protein sequence ID" value="RGE58743.1"/>
    <property type="molecule type" value="Genomic_DNA"/>
</dbReference>
<feature type="domain" description="Peptidase M20 dimerisation" evidence="4">
    <location>
        <begin position="177"/>
        <end position="273"/>
    </location>
</feature>
<feature type="binding site" evidence="3">
    <location>
        <position position="95"/>
    </location>
    <ligand>
        <name>Mn(2+)</name>
        <dbReference type="ChEBI" id="CHEBI:29035"/>
        <label>2</label>
    </ligand>
</feature>
<organism evidence="5 6">
    <name type="scientific">Eisenbergiella massiliensis</name>
    <dbReference type="NCBI Taxonomy" id="1720294"/>
    <lineage>
        <taxon>Bacteria</taxon>
        <taxon>Bacillati</taxon>
        <taxon>Bacillota</taxon>
        <taxon>Clostridia</taxon>
        <taxon>Lachnospirales</taxon>
        <taxon>Lachnospiraceae</taxon>
        <taxon>Eisenbergiella</taxon>
    </lineage>
</organism>
<dbReference type="GO" id="GO:0016787">
    <property type="term" value="F:hydrolase activity"/>
    <property type="evidence" value="ECO:0007669"/>
    <property type="project" value="UniProtKB-KW"/>
</dbReference>
<comment type="similarity">
    <text evidence="1">Belongs to the peptidase M20 family.</text>
</comment>
<evidence type="ECO:0000256" key="2">
    <source>
        <dbReference type="ARBA" id="ARBA00022801"/>
    </source>
</evidence>
<dbReference type="SUPFAM" id="SSF55031">
    <property type="entry name" value="Bacterial exopeptidase dimerisation domain"/>
    <property type="match status" value="1"/>
</dbReference>
<keyword evidence="3" id="KW-0479">Metal-binding</keyword>
<dbReference type="InterPro" id="IPR011650">
    <property type="entry name" value="Peptidase_M20_dimer"/>
</dbReference>
<dbReference type="PIRSF" id="PIRSF005962">
    <property type="entry name" value="Pept_M20D_amidohydro"/>
    <property type="match status" value="1"/>
</dbReference>
<evidence type="ECO:0000256" key="3">
    <source>
        <dbReference type="PIRSR" id="PIRSR005962-1"/>
    </source>
</evidence>
<evidence type="ECO:0000313" key="6">
    <source>
        <dbReference type="Proteomes" id="UP000261166"/>
    </source>
</evidence>
<dbReference type="NCBIfam" id="TIGR01891">
    <property type="entry name" value="amidohydrolases"/>
    <property type="match status" value="1"/>
</dbReference>
<dbReference type="InterPro" id="IPR002933">
    <property type="entry name" value="Peptidase_M20"/>
</dbReference>
<dbReference type="Gene3D" id="3.40.630.10">
    <property type="entry name" value="Zn peptidases"/>
    <property type="match status" value="1"/>
</dbReference>
<dbReference type="Proteomes" id="UP000261166">
    <property type="component" value="Unassembled WGS sequence"/>
</dbReference>
<dbReference type="Pfam" id="PF07687">
    <property type="entry name" value="M20_dimer"/>
    <property type="match status" value="1"/>
</dbReference>